<dbReference type="RefSeq" id="WP_377433457.1">
    <property type="nucleotide sequence ID" value="NZ_JBHSPR010000085.1"/>
</dbReference>
<dbReference type="PANTHER" id="PTHR42718:SF46">
    <property type="entry name" value="BLR6921 PROTEIN"/>
    <property type="match status" value="1"/>
</dbReference>
<keyword evidence="2" id="KW-0813">Transport</keyword>
<feature type="transmembrane region" description="Helical" evidence="8">
    <location>
        <begin position="160"/>
        <end position="182"/>
    </location>
</feature>
<accession>A0ABW1KNG4</accession>
<evidence type="ECO:0000256" key="2">
    <source>
        <dbReference type="ARBA" id="ARBA00022448"/>
    </source>
</evidence>
<feature type="transmembrane region" description="Helical" evidence="8">
    <location>
        <begin position="81"/>
        <end position="108"/>
    </location>
</feature>
<feature type="transmembrane region" description="Helical" evidence="8">
    <location>
        <begin position="20"/>
        <end position="43"/>
    </location>
</feature>
<dbReference type="InterPro" id="IPR020846">
    <property type="entry name" value="MFS_dom"/>
</dbReference>
<evidence type="ECO:0000313" key="10">
    <source>
        <dbReference type="EMBL" id="MFC6023342.1"/>
    </source>
</evidence>
<evidence type="ECO:0000256" key="1">
    <source>
        <dbReference type="ARBA" id="ARBA00004651"/>
    </source>
</evidence>
<dbReference type="InterPro" id="IPR036259">
    <property type="entry name" value="MFS_trans_sf"/>
</dbReference>
<feature type="domain" description="Major facilitator superfamily (MFS) profile" evidence="9">
    <location>
        <begin position="1"/>
        <end position="208"/>
    </location>
</feature>
<sequence length="208" mass="20499">MAVDGMLLTLTAHLQLVLGWSAGQFGLVGAVMTVAAIAGALGGQRAATRLGVRPVAAIGTTLLGCACLLLTRIPVPGSPELVLAALLVFGAGMGAAVVCAQIAALAGVAERDSGLAAGLVDTAFAIGTALGVAICASVTVARAATVDGPVPLALTSGQRAAFGVAGLFAALGLVVAFTLLGGRTNRRTRWSRDDRPGSTAPISAFRAN</sequence>
<keyword evidence="4 8" id="KW-0812">Transmembrane</keyword>
<dbReference type="PROSITE" id="PS50850">
    <property type="entry name" value="MFS"/>
    <property type="match status" value="1"/>
</dbReference>
<dbReference type="Proteomes" id="UP001596203">
    <property type="component" value="Unassembled WGS sequence"/>
</dbReference>
<keyword evidence="3" id="KW-1003">Cell membrane</keyword>
<evidence type="ECO:0000256" key="6">
    <source>
        <dbReference type="ARBA" id="ARBA00023136"/>
    </source>
</evidence>
<dbReference type="EMBL" id="JBHSPR010000085">
    <property type="protein sequence ID" value="MFC6023342.1"/>
    <property type="molecule type" value="Genomic_DNA"/>
</dbReference>
<comment type="subcellular location">
    <subcellularLocation>
        <location evidence="1">Cell membrane</location>
        <topology evidence="1">Multi-pass membrane protein</topology>
    </subcellularLocation>
</comment>
<feature type="region of interest" description="Disordered" evidence="7">
    <location>
        <begin position="188"/>
        <end position="208"/>
    </location>
</feature>
<protein>
    <submittedName>
        <fullName evidence="10">MFS transporter</fullName>
    </submittedName>
</protein>
<reference evidence="11" key="1">
    <citation type="journal article" date="2019" name="Int. J. Syst. Evol. Microbiol.">
        <title>The Global Catalogue of Microorganisms (GCM) 10K type strain sequencing project: providing services to taxonomists for standard genome sequencing and annotation.</title>
        <authorList>
            <consortium name="The Broad Institute Genomics Platform"/>
            <consortium name="The Broad Institute Genome Sequencing Center for Infectious Disease"/>
            <person name="Wu L."/>
            <person name="Ma J."/>
        </authorList>
    </citation>
    <scope>NUCLEOTIDE SEQUENCE [LARGE SCALE GENOMIC DNA]</scope>
    <source>
        <strain evidence="11">ZS-35-S2</strain>
    </source>
</reference>
<proteinExistence type="predicted"/>
<gene>
    <name evidence="10" type="ORF">ACFP2T_45210</name>
</gene>
<evidence type="ECO:0000256" key="4">
    <source>
        <dbReference type="ARBA" id="ARBA00022692"/>
    </source>
</evidence>
<dbReference type="PANTHER" id="PTHR42718">
    <property type="entry name" value="MAJOR FACILITATOR SUPERFAMILY MULTIDRUG TRANSPORTER MFSC"/>
    <property type="match status" value="1"/>
</dbReference>
<keyword evidence="11" id="KW-1185">Reference proteome</keyword>
<organism evidence="10 11">
    <name type="scientific">Plantactinospora solaniradicis</name>
    <dbReference type="NCBI Taxonomy" id="1723736"/>
    <lineage>
        <taxon>Bacteria</taxon>
        <taxon>Bacillati</taxon>
        <taxon>Actinomycetota</taxon>
        <taxon>Actinomycetes</taxon>
        <taxon>Micromonosporales</taxon>
        <taxon>Micromonosporaceae</taxon>
        <taxon>Plantactinospora</taxon>
    </lineage>
</organism>
<evidence type="ECO:0000256" key="8">
    <source>
        <dbReference type="SAM" id="Phobius"/>
    </source>
</evidence>
<dbReference type="InterPro" id="IPR011701">
    <property type="entry name" value="MFS"/>
</dbReference>
<feature type="transmembrane region" description="Helical" evidence="8">
    <location>
        <begin position="55"/>
        <end position="75"/>
    </location>
</feature>
<evidence type="ECO:0000256" key="3">
    <source>
        <dbReference type="ARBA" id="ARBA00022475"/>
    </source>
</evidence>
<name>A0ABW1KNG4_9ACTN</name>
<dbReference type="Pfam" id="PF07690">
    <property type="entry name" value="MFS_1"/>
    <property type="match status" value="1"/>
</dbReference>
<keyword evidence="6 8" id="KW-0472">Membrane</keyword>
<feature type="transmembrane region" description="Helical" evidence="8">
    <location>
        <begin position="115"/>
        <end position="140"/>
    </location>
</feature>
<evidence type="ECO:0000256" key="7">
    <source>
        <dbReference type="SAM" id="MobiDB-lite"/>
    </source>
</evidence>
<dbReference type="SUPFAM" id="SSF103473">
    <property type="entry name" value="MFS general substrate transporter"/>
    <property type="match status" value="1"/>
</dbReference>
<evidence type="ECO:0000259" key="9">
    <source>
        <dbReference type="PROSITE" id="PS50850"/>
    </source>
</evidence>
<keyword evidence="5 8" id="KW-1133">Transmembrane helix</keyword>
<evidence type="ECO:0000256" key="5">
    <source>
        <dbReference type="ARBA" id="ARBA00022989"/>
    </source>
</evidence>
<dbReference type="Gene3D" id="1.20.1250.20">
    <property type="entry name" value="MFS general substrate transporter like domains"/>
    <property type="match status" value="1"/>
</dbReference>
<evidence type="ECO:0000313" key="11">
    <source>
        <dbReference type="Proteomes" id="UP001596203"/>
    </source>
</evidence>
<comment type="caution">
    <text evidence="10">The sequence shown here is derived from an EMBL/GenBank/DDBJ whole genome shotgun (WGS) entry which is preliminary data.</text>
</comment>